<evidence type="ECO:0000313" key="3">
    <source>
        <dbReference type="EMBL" id="MUN35657.1"/>
    </source>
</evidence>
<reference evidence="3 4" key="1">
    <citation type="submission" date="2019-11" db="EMBL/GenBank/DDBJ databases">
        <authorList>
            <person name="Cao P."/>
        </authorList>
    </citation>
    <scope>NUCLEOTIDE SEQUENCE [LARGE SCALE GENOMIC DNA]</scope>
    <source>
        <strain evidence="3 4">NEAU-AAG5</strain>
    </source>
</reference>
<organism evidence="3 4">
    <name type="scientific">Actinomadura litoris</name>
    <dbReference type="NCBI Taxonomy" id="2678616"/>
    <lineage>
        <taxon>Bacteria</taxon>
        <taxon>Bacillati</taxon>
        <taxon>Actinomycetota</taxon>
        <taxon>Actinomycetes</taxon>
        <taxon>Streptosporangiales</taxon>
        <taxon>Thermomonosporaceae</taxon>
        <taxon>Actinomadura</taxon>
    </lineage>
</organism>
<dbReference type="EMBL" id="WOFH01000001">
    <property type="protein sequence ID" value="MUN35657.1"/>
    <property type="molecule type" value="Genomic_DNA"/>
</dbReference>
<dbReference type="Gene3D" id="2.120.10.30">
    <property type="entry name" value="TolB, C-terminal domain"/>
    <property type="match status" value="1"/>
</dbReference>
<keyword evidence="2" id="KW-0812">Transmembrane</keyword>
<keyword evidence="4" id="KW-1185">Reference proteome</keyword>
<keyword evidence="2" id="KW-1133">Transmembrane helix</keyword>
<gene>
    <name evidence="3" type="ORF">GNZ18_03460</name>
</gene>
<accession>A0A7K1KUE3</accession>
<dbReference type="AlphaFoldDB" id="A0A7K1KUE3"/>
<dbReference type="SUPFAM" id="SSF50969">
    <property type="entry name" value="YVTN repeat-like/Quinoprotein amine dehydrogenase"/>
    <property type="match status" value="1"/>
</dbReference>
<sequence length="333" mass="35478">MDGRSRIGSAWKGLLPVGVAAGMALVIGGGVDVVHNRQRASSKKHEAEPASKSEQTSSSRFVVGVRDTGTALVVRDLRGGTAGLPVAAPPGSRYQRVSSGRAGTFTVSSYSPSREVVFQRLKLDEDGRPSALQPLPKATLAGVSTAYSDQAVSPDGDRIAYVTYRGTRSRVDVVSARTGARKSWTTRLPAHVGSLSWAGDTLAFVWSPLRRVDGKVTEARHQVRALDTSGPSGDLKASKPVLNLPRGASHAVLTRDGRQVIAALADRGQITLQAFTPGARRPTKTIARQPSKGRVSVLDTDHTGRHLLISFTDGRLFADRSLMDARDLTDAAW</sequence>
<name>A0A7K1KUE3_9ACTN</name>
<evidence type="ECO:0000256" key="2">
    <source>
        <dbReference type="SAM" id="Phobius"/>
    </source>
</evidence>
<evidence type="ECO:0000256" key="1">
    <source>
        <dbReference type="SAM" id="MobiDB-lite"/>
    </source>
</evidence>
<proteinExistence type="predicted"/>
<dbReference type="InterPro" id="IPR011042">
    <property type="entry name" value="6-blade_b-propeller_TolB-like"/>
</dbReference>
<feature type="transmembrane region" description="Helical" evidence="2">
    <location>
        <begin position="14"/>
        <end position="34"/>
    </location>
</feature>
<evidence type="ECO:0000313" key="4">
    <source>
        <dbReference type="Proteomes" id="UP000432015"/>
    </source>
</evidence>
<protein>
    <recommendedName>
        <fullName evidence="5">Translocation protein TolB</fullName>
    </recommendedName>
</protein>
<feature type="region of interest" description="Disordered" evidence="1">
    <location>
        <begin position="37"/>
        <end position="60"/>
    </location>
</feature>
<comment type="caution">
    <text evidence="3">The sequence shown here is derived from an EMBL/GenBank/DDBJ whole genome shotgun (WGS) entry which is preliminary data.</text>
</comment>
<dbReference type="Proteomes" id="UP000432015">
    <property type="component" value="Unassembled WGS sequence"/>
</dbReference>
<keyword evidence="2" id="KW-0472">Membrane</keyword>
<evidence type="ECO:0008006" key="5">
    <source>
        <dbReference type="Google" id="ProtNLM"/>
    </source>
</evidence>
<dbReference type="InterPro" id="IPR011044">
    <property type="entry name" value="Quino_amine_DH_bsu"/>
</dbReference>